<reference evidence="3" key="1">
    <citation type="journal article" date="2023" name="Mol. Biol. Evol.">
        <title>Third-Generation Sequencing Reveals the Adaptive Role of the Epigenome in Three Deep-Sea Polychaetes.</title>
        <authorList>
            <person name="Perez M."/>
            <person name="Aroh O."/>
            <person name="Sun Y."/>
            <person name="Lan Y."/>
            <person name="Juniper S.K."/>
            <person name="Young C.R."/>
            <person name="Angers B."/>
            <person name="Qian P.Y."/>
        </authorList>
    </citation>
    <scope>NUCLEOTIDE SEQUENCE</scope>
    <source>
        <strain evidence="3">P08H-3</strain>
    </source>
</reference>
<feature type="compositionally biased region" description="Polar residues" evidence="1">
    <location>
        <begin position="266"/>
        <end position="278"/>
    </location>
</feature>
<protein>
    <recommendedName>
        <fullName evidence="2">CFA20 domain-containing protein</fullName>
    </recommendedName>
</protein>
<feature type="compositionally biased region" description="Low complexity" evidence="1">
    <location>
        <begin position="328"/>
        <end position="349"/>
    </location>
</feature>
<feature type="compositionally biased region" description="Basic and acidic residues" evidence="1">
    <location>
        <begin position="472"/>
        <end position="485"/>
    </location>
</feature>
<organism evidence="3 4">
    <name type="scientific">Paralvinella palmiformis</name>
    <dbReference type="NCBI Taxonomy" id="53620"/>
    <lineage>
        <taxon>Eukaryota</taxon>
        <taxon>Metazoa</taxon>
        <taxon>Spiralia</taxon>
        <taxon>Lophotrochozoa</taxon>
        <taxon>Annelida</taxon>
        <taxon>Polychaeta</taxon>
        <taxon>Sedentaria</taxon>
        <taxon>Canalipalpata</taxon>
        <taxon>Terebellida</taxon>
        <taxon>Terebelliformia</taxon>
        <taxon>Alvinellidae</taxon>
        <taxon>Paralvinella</taxon>
    </lineage>
</organism>
<dbReference type="AlphaFoldDB" id="A0AAD9KAW7"/>
<dbReference type="Pfam" id="PF05018">
    <property type="entry name" value="CFA20_dom"/>
    <property type="match status" value="1"/>
</dbReference>
<name>A0AAD9KAW7_9ANNE</name>
<keyword evidence="4" id="KW-1185">Reference proteome</keyword>
<feature type="compositionally biased region" description="Polar residues" evidence="1">
    <location>
        <begin position="516"/>
        <end position="525"/>
    </location>
</feature>
<gene>
    <name evidence="3" type="ORF">LSH36_18g06002</name>
</gene>
<feature type="region of interest" description="Disordered" evidence="1">
    <location>
        <begin position="193"/>
        <end position="366"/>
    </location>
</feature>
<evidence type="ECO:0000313" key="3">
    <source>
        <dbReference type="EMBL" id="KAK2168303.1"/>
    </source>
</evidence>
<feature type="compositionally biased region" description="Low complexity" evidence="1">
    <location>
        <begin position="495"/>
        <end position="510"/>
    </location>
</feature>
<dbReference type="PANTHER" id="PTHR12458">
    <property type="entry name" value="ORF PROTEIN"/>
    <property type="match status" value="1"/>
</dbReference>
<proteinExistence type="predicted"/>
<dbReference type="InterPro" id="IPR007714">
    <property type="entry name" value="CFA20_dom"/>
</dbReference>
<feature type="compositionally biased region" description="Basic and acidic residues" evidence="1">
    <location>
        <begin position="442"/>
        <end position="451"/>
    </location>
</feature>
<dbReference type="InterPro" id="IPR040441">
    <property type="entry name" value="CFA20/CFAP20DC"/>
</dbReference>
<feature type="compositionally biased region" description="Polar residues" evidence="1">
    <location>
        <begin position="398"/>
        <end position="411"/>
    </location>
</feature>
<evidence type="ECO:0000259" key="2">
    <source>
        <dbReference type="Pfam" id="PF05018"/>
    </source>
</evidence>
<evidence type="ECO:0000313" key="4">
    <source>
        <dbReference type="Proteomes" id="UP001208570"/>
    </source>
</evidence>
<accession>A0AAD9KAW7</accession>
<feature type="compositionally biased region" description="Low complexity" evidence="1">
    <location>
        <begin position="201"/>
        <end position="224"/>
    </location>
</feature>
<evidence type="ECO:0000256" key="1">
    <source>
        <dbReference type="SAM" id="MobiDB-lite"/>
    </source>
</evidence>
<sequence>MFKNEFQVFSAQAKDAISAWKQSGSGAKKEFDKDVRSFVYIIEGSAATTKIQIPKDSKQSLALIQRFLVLQLCIPKGHDFSIDLSVSDLHNQKRRLWLNLCLDMLNLVGETWHSQTYKCVDYICIAGNCKLRRIFTMKHQPLDTTDDEELYGFTGTNDGIEGDRIPRQCQLATDVPQAVQVITMTKVRYFEGRGGHTTEPLTSRTTSLQDLDLSSSGGKQSGSQENYHIAFGTKIAGTGQPRKGSGKERSSSSQHRKSLHNRVKSDTGSESLHTSRALTDSLENKDGTQFVKPHPPREPSSEKRRRPRVKSAGQEHTSSQNISKDESSSAYSSMNSSRGASQSRSNSGNKSTRNERAQVSYQQPKIVANADEVEQIIREMAQDIKHDNRKSETESDGSHNTSEIQELHSNSVDPNLVSYVLSALDGQDLRDEGEQEYEDSDTEVKDVDEVDKATGKSEALYTFVSLPKVAPEKHKSGNLKSERNLPRLRNRRHYSSTLTSENTSSLTTSSDENEAEMSQQLSETIKNVDYQRKTNTSRSRMESDSQRNLSPGKSVVVPQVTKNFKSNGLLQVAPQLAKSPHSSQTRLSVNRRSLREITNEDWRKSWGRPKHLSYHYKTFIFPNQQPYNVTKYQPNKVAEVTESYEKQMLASLQRQMMDSGSSSASSSTEKKTAKLHQYDHETLAGSSDEDTERSTLKVKIFVSPCVDCFISSVDRDWGNVFSPPVAVSSTNKDNHISSNQELRLRGGESDGDEVLDLLYDPVLNCYYDPVSCKYYELV</sequence>
<feature type="domain" description="CFA20" evidence="2">
    <location>
        <begin position="2"/>
        <end position="96"/>
    </location>
</feature>
<dbReference type="EMBL" id="JAODUP010000018">
    <property type="protein sequence ID" value="KAK2168303.1"/>
    <property type="molecule type" value="Genomic_DNA"/>
</dbReference>
<feature type="region of interest" description="Disordered" evidence="1">
    <location>
        <begin position="383"/>
        <end position="411"/>
    </location>
</feature>
<feature type="compositionally biased region" description="Basic and acidic residues" evidence="1">
    <location>
        <begin position="383"/>
        <end position="397"/>
    </location>
</feature>
<comment type="caution">
    <text evidence="3">The sequence shown here is derived from an EMBL/GenBank/DDBJ whole genome shotgun (WGS) entry which is preliminary data.</text>
</comment>
<dbReference type="Proteomes" id="UP001208570">
    <property type="component" value="Unassembled WGS sequence"/>
</dbReference>
<feature type="region of interest" description="Disordered" evidence="1">
    <location>
        <begin position="655"/>
        <end position="689"/>
    </location>
</feature>
<feature type="compositionally biased region" description="Basic and acidic residues" evidence="1">
    <location>
        <begin position="668"/>
        <end position="682"/>
    </location>
</feature>
<feature type="region of interest" description="Disordered" evidence="1">
    <location>
        <begin position="472"/>
        <end position="556"/>
    </location>
</feature>
<feature type="region of interest" description="Disordered" evidence="1">
    <location>
        <begin position="430"/>
        <end position="451"/>
    </location>
</feature>